<dbReference type="Proteomes" id="UP000030652">
    <property type="component" value="Unassembled WGS sequence"/>
</dbReference>
<proteinExistence type="predicted"/>
<dbReference type="Pfam" id="PF13148">
    <property type="entry name" value="DUF3987"/>
    <property type="match status" value="1"/>
</dbReference>
<gene>
    <name evidence="1" type="ORF">SCABRO_00659</name>
</gene>
<organism evidence="1">
    <name type="scientific">Candidatus Scalindua brodae</name>
    <dbReference type="NCBI Taxonomy" id="237368"/>
    <lineage>
        <taxon>Bacteria</taxon>
        <taxon>Pseudomonadati</taxon>
        <taxon>Planctomycetota</taxon>
        <taxon>Candidatus Brocadiia</taxon>
        <taxon>Candidatus Brocadiales</taxon>
        <taxon>Candidatus Scalinduaceae</taxon>
        <taxon>Candidatus Scalindua</taxon>
    </lineage>
</organism>
<name>A0A0B0ELY2_9BACT</name>
<accession>A0A0B0ELY2</accession>
<protein>
    <submittedName>
        <fullName evidence="1">Uncharacterized protein</fullName>
    </submittedName>
</protein>
<reference evidence="1" key="1">
    <citation type="submission" date="2014-10" db="EMBL/GenBank/DDBJ databases">
        <title>Draft genome of anammox bacterium scalindua brodae, obtained using differential coverage binning of sequence data from two enrichment reactors.</title>
        <authorList>
            <person name="Speth D.R."/>
            <person name="Russ L."/>
            <person name="Kartal B."/>
            <person name="Op den Camp H.J."/>
            <person name="Dutilh B.E."/>
            <person name="Jetten M.S."/>
        </authorList>
    </citation>
    <scope>NUCLEOTIDE SEQUENCE [LARGE SCALE GENOMIC DNA]</scope>
    <source>
        <strain evidence="1">RU1</strain>
    </source>
</reference>
<sequence>MQPSKLTEIFQEDSFDDGLLPRHLPLSTENKPAKFSRDTVSDDSYSWYTGLLDSCYDKEIKFDENGCIEHVILKLDEEAVGTFEVFHKIREYEEFVSRRLSAFIPKLVSYCLRIAGVLHEIECYTNGKAETHISKKTITNAIEVTKFFAGQAVKVIKLYDETEASLNEYEKKLIGVLYKLQNLVKNGRLLLSKITETLNTELPEQLRITDNRIVGNMLRDRCKLSTKKKGGNYYLMWESEKIQKLFIKTSHVSPVSPTENKMVASI</sequence>
<comment type="caution">
    <text evidence="1">The sequence shown here is derived from an EMBL/GenBank/DDBJ whole genome shotgun (WGS) entry which is preliminary data.</text>
</comment>
<evidence type="ECO:0000313" key="1">
    <source>
        <dbReference type="EMBL" id="KHE93614.1"/>
    </source>
</evidence>
<dbReference type="InterPro" id="IPR025048">
    <property type="entry name" value="DUF3987"/>
</dbReference>
<dbReference type="EMBL" id="JRYO01000046">
    <property type="protein sequence ID" value="KHE93614.1"/>
    <property type="molecule type" value="Genomic_DNA"/>
</dbReference>
<dbReference type="AlphaFoldDB" id="A0A0B0ELY2"/>